<evidence type="ECO:0000256" key="1">
    <source>
        <dbReference type="ARBA" id="ARBA00004906"/>
    </source>
</evidence>
<feature type="repeat" description="RCC1" evidence="8">
    <location>
        <begin position="369"/>
        <end position="422"/>
    </location>
</feature>
<dbReference type="Pfam" id="PF25390">
    <property type="entry name" value="WD40_RLD"/>
    <property type="match status" value="1"/>
</dbReference>
<dbReference type="PRINTS" id="PR00633">
    <property type="entry name" value="RCCNDNSATION"/>
</dbReference>
<evidence type="ECO:0000256" key="9">
    <source>
        <dbReference type="SAM" id="MobiDB-lite"/>
    </source>
</evidence>
<evidence type="ECO:0000313" key="11">
    <source>
        <dbReference type="EMBL" id="PIK33658.1"/>
    </source>
</evidence>
<dbReference type="OrthoDB" id="239701at2759"/>
<feature type="repeat" description="RCC1" evidence="8">
    <location>
        <begin position="475"/>
        <end position="526"/>
    </location>
</feature>
<dbReference type="PROSITE" id="PS00626">
    <property type="entry name" value="RCC1_2"/>
    <property type="match status" value="1"/>
</dbReference>
<keyword evidence="3" id="KW-0479">Metal-binding</keyword>
<dbReference type="Proteomes" id="UP000230750">
    <property type="component" value="Unassembled WGS sequence"/>
</dbReference>
<evidence type="ECO:0000313" key="12">
    <source>
        <dbReference type="Proteomes" id="UP000230750"/>
    </source>
</evidence>
<feature type="repeat" description="RCC1" evidence="8">
    <location>
        <begin position="423"/>
        <end position="474"/>
    </location>
</feature>
<dbReference type="GO" id="GO:0016567">
    <property type="term" value="P:protein ubiquitination"/>
    <property type="evidence" value="ECO:0007669"/>
    <property type="project" value="UniProtKB-UniPathway"/>
</dbReference>
<keyword evidence="12" id="KW-1185">Reference proteome</keyword>
<dbReference type="AlphaFoldDB" id="A0A2G8JD38"/>
<keyword evidence="6" id="KW-0862">Zinc</keyword>
<dbReference type="Gene3D" id="2.60.120.260">
    <property type="entry name" value="Galactose-binding domain-like"/>
    <property type="match status" value="1"/>
</dbReference>
<accession>A0A2G8JD38</accession>
<evidence type="ECO:0000256" key="3">
    <source>
        <dbReference type="ARBA" id="ARBA00022723"/>
    </source>
</evidence>
<name>A0A2G8JD38_STIJA</name>
<feature type="compositionally biased region" description="Polar residues" evidence="9">
    <location>
        <begin position="701"/>
        <end position="711"/>
    </location>
</feature>
<feature type="repeat" description="RCC1" evidence="8">
    <location>
        <begin position="529"/>
        <end position="580"/>
    </location>
</feature>
<dbReference type="InterPro" id="IPR008979">
    <property type="entry name" value="Galactose-bd-like_sf"/>
</dbReference>
<reference evidence="11 12" key="1">
    <citation type="journal article" date="2017" name="PLoS Biol.">
        <title>The sea cucumber genome provides insights into morphological evolution and visceral regeneration.</title>
        <authorList>
            <person name="Zhang X."/>
            <person name="Sun L."/>
            <person name="Yuan J."/>
            <person name="Sun Y."/>
            <person name="Gao Y."/>
            <person name="Zhang L."/>
            <person name="Li S."/>
            <person name="Dai H."/>
            <person name="Hamel J.F."/>
            <person name="Liu C."/>
            <person name="Yu Y."/>
            <person name="Liu S."/>
            <person name="Lin W."/>
            <person name="Guo K."/>
            <person name="Jin S."/>
            <person name="Xu P."/>
            <person name="Storey K.B."/>
            <person name="Huan P."/>
            <person name="Zhang T."/>
            <person name="Zhou Y."/>
            <person name="Zhang J."/>
            <person name="Lin C."/>
            <person name="Li X."/>
            <person name="Xing L."/>
            <person name="Huo D."/>
            <person name="Sun M."/>
            <person name="Wang L."/>
            <person name="Mercier A."/>
            <person name="Li F."/>
            <person name="Yang H."/>
            <person name="Xiang J."/>
        </authorList>
    </citation>
    <scope>NUCLEOTIDE SEQUENCE [LARGE SCALE GENOMIC DNA]</scope>
    <source>
        <strain evidence="11">Shaxun</strain>
        <tissue evidence="11">Muscle</tissue>
    </source>
</reference>
<evidence type="ECO:0000256" key="4">
    <source>
        <dbReference type="ARBA" id="ARBA00022737"/>
    </source>
</evidence>
<dbReference type="Gene3D" id="2.130.10.30">
    <property type="entry name" value="Regulator of chromosome condensation 1/beta-lactamase-inhibitor protein II"/>
    <property type="match status" value="1"/>
</dbReference>
<dbReference type="STRING" id="307972.A0A2G8JD38"/>
<feature type="repeat" description="RCC1" evidence="8">
    <location>
        <begin position="317"/>
        <end position="368"/>
    </location>
</feature>
<keyword evidence="2" id="KW-0808">Transferase</keyword>
<dbReference type="PANTHER" id="PTHR22870:SF398">
    <property type="entry name" value="E3 UBIQUITIN-PROTEIN LIGASE HERC2"/>
    <property type="match status" value="1"/>
</dbReference>
<dbReference type="PANTHER" id="PTHR22870">
    <property type="entry name" value="REGULATOR OF CHROMOSOME CONDENSATION"/>
    <property type="match status" value="1"/>
</dbReference>
<gene>
    <name evidence="11" type="ORF">BSL78_29529</name>
</gene>
<dbReference type="SMART" id="SM01337">
    <property type="entry name" value="APC10"/>
    <property type="match status" value="1"/>
</dbReference>
<dbReference type="InterPro" id="IPR000408">
    <property type="entry name" value="Reg_chr_condens"/>
</dbReference>
<dbReference type="InterPro" id="IPR043145">
    <property type="entry name" value="Znf_ZZ_sf"/>
</dbReference>
<dbReference type="GO" id="GO:0008270">
    <property type="term" value="F:zinc ion binding"/>
    <property type="evidence" value="ECO:0007669"/>
    <property type="project" value="UniProtKB-KW"/>
</dbReference>
<comment type="caution">
    <text evidence="11">The sequence shown here is derived from an EMBL/GenBank/DDBJ whole genome shotgun (WGS) entry which is preliminary data.</text>
</comment>
<dbReference type="InterPro" id="IPR051210">
    <property type="entry name" value="Ub_ligase/GEF_domain"/>
</dbReference>
<dbReference type="Gene3D" id="3.30.60.90">
    <property type="match status" value="1"/>
</dbReference>
<evidence type="ECO:0000256" key="8">
    <source>
        <dbReference type="PROSITE-ProRule" id="PRU00235"/>
    </source>
</evidence>
<evidence type="ECO:0000256" key="2">
    <source>
        <dbReference type="ARBA" id="ARBA00022679"/>
    </source>
</evidence>
<dbReference type="InterPro" id="IPR009091">
    <property type="entry name" value="RCC1/BLIP-II"/>
</dbReference>
<feature type="compositionally biased region" description="Polar residues" evidence="9">
    <location>
        <begin position="759"/>
        <end position="783"/>
    </location>
</feature>
<keyword evidence="4" id="KW-0677">Repeat</keyword>
<dbReference type="PROSITE" id="PS50135">
    <property type="entry name" value="ZF_ZZ_2"/>
    <property type="match status" value="1"/>
</dbReference>
<dbReference type="InterPro" id="IPR000433">
    <property type="entry name" value="Znf_ZZ"/>
</dbReference>
<feature type="repeat" description="RCC1" evidence="8">
    <location>
        <begin position="589"/>
        <end position="640"/>
    </location>
</feature>
<evidence type="ECO:0000256" key="5">
    <source>
        <dbReference type="ARBA" id="ARBA00022771"/>
    </source>
</evidence>
<proteinExistence type="predicted"/>
<comment type="pathway">
    <text evidence="1">Protein modification; protein ubiquitination.</text>
</comment>
<feature type="domain" description="ZZ-type" evidence="10">
    <location>
        <begin position="94"/>
        <end position="145"/>
    </location>
</feature>
<keyword evidence="5 7" id="KW-0863">Zinc-finger</keyword>
<dbReference type="UniPathway" id="UPA00143"/>
<feature type="region of interest" description="Disordered" evidence="9">
    <location>
        <begin position="796"/>
        <end position="815"/>
    </location>
</feature>
<dbReference type="Pfam" id="PF00569">
    <property type="entry name" value="ZZ"/>
    <property type="match status" value="1"/>
</dbReference>
<dbReference type="InterPro" id="IPR058923">
    <property type="entry name" value="RCC1-like_dom"/>
</dbReference>
<dbReference type="SMART" id="SM00291">
    <property type="entry name" value="ZnF_ZZ"/>
    <property type="match status" value="1"/>
</dbReference>
<dbReference type="PROSITE" id="PS01357">
    <property type="entry name" value="ZF_ZZ_1"/>
    <property type="match status" value="1"/>
</dbReference>
<protein>
    <submittedName>
        <fullName evidence="11">Putative E3 ubiquitin-protein ligase HERC2</fullName>
    </submittedName>
</protein>
<organism evidence="11 12">
    <name type="scientific">Stichopus japonicus</name>
    <name type="common">Sea cucumber</name>
    <dbReference type="NCBI Taxonomy" id="307972"/>
    <lineage>
        <taxon>Eukaryota</taxon>
        <taxon>Metazoa</taxon>
        <taxon>Echinodermata</taxon>
        <taxon>Eleutherozoa</taxon>
        <taxon>Echinozoa</taxon>
        <taxon>Holothuroidea</taxon>
        <taxon>Aspidochirotacea</taxon>
        <taxon>Aspidochirotida</taxon>
        <taxon>Stichopodidae</taxon>
        <taxon>Apostichopus</taxon>
    </lineage>
</organism>
<evidence type="ECO:0000259" key="10">
    <source>
        <dbReference type="PROSITE" id="PS50135"/>
    </source>
</evidence>
<dbReference type="InterPro" id="IPR004939">
    <property type="entry name" value="APC_su10/DOC_dom"/>
</dbReference>
<dbReference type="PROSITE" id="PS50012">
    <property type="entry name" value="RCC1_3"/>
    <property type="match status" value="6"/>
</dbReference>
<sequence length="1042" mass="113336">MADQGWHLLGTLHPRGVARVHPSVCPDSNIKVGDRVRVRRSVVSPKYKWGSVTHQSIGTVTGFSANGKDVTVNFTQQPHWTGLVSEMELVPTSHPGVMCDGCGMDPLTGPRYKCRSCADFNFCEECFRNKRSHRHLFLRIAEPGTNPFSVGRPGRTKKKSATYGALIDDWSRCVRNLNRLVKGRQRLPSDRWRFSDMLAVPGISRKDIFFPLLTLIGPLKHWIRLEIQPDILIHRLRITVDPNDSSYQPSEVVVYGGDNITCLRELKTIHIGPDDSLVTLLQDMHEPRRAKKTTSVQSQVAVDREDRGDVTGRDIQTKVFVWGLNDKDQLGGPKGSKIKTPVLNSYLSTLRCVQVAGGSKSLFVVTADGKVFACGEGTNGRLGLGSSANVCVPRQLMSLSQAHVKKIAVHSGGRHAMALTSDGRVYAWGEGDDGKLGHFSRMNCDKPRLVEALKTKRIRDIACGSSHSAAVTCSGEMYTWGLGEYGRLGHGDNHTQLRPKQIKALSGHRVVLVACGSRDAQTLALTDEGMLFSWGDGDFGKLGRGGSEGCSIPHNVERLNGQGVIQIECGAQFSLALTKSGLVWTCHQSLSFYRGKGDYFRLGHGSDNHVRKPQIVEGLKDKKVIHVAVGALHCLAVTDQGQVYAWGDNDHGQQRRLGHYRCLCSVPAMYEPVLFTSPRDPLGAAELGVSGEPGQDFPEVTGSNNTQKQRPTLSKVVLSLESNTLKQKALGQILNALQIVYARDAVVVSLLSSTKVEISKSGATSSATTPGESPCSTLTSPSEYSPFLTAVEDTGAMGDQDREQSPSSNEIGGYHSLSGSGPASIVAETITTAEQVTRPENGGECTLTPNLDEFSSRLKPDDARVLVDLLKLAVAGRSGDHGQRAVSDTLTAMAKAYPQVADMLLDLCVAELEDVAADTKSGHSAVQPAVQESPHPYADDTSLSGHVHIAGAEALRVEFDRQCSTERRHDPLTIMDGAGRTVVIRSGREWSDWMTELRIVGDELKWKFTSDGSVNGWGWRFTVFPIMPAAVLRTSCPIDPCC</sequence>
<evidence type="ECO:0000256" key="6">
    <source>
        <dbReference type="ARBA" id="ARBA00022833"/>
    </source>
</evidence>
<dbReference type="SUPFAM" id="SSF49785">
    <property type="entry name" value="Galactose-binding domain-like"/>
    <property type="match status" value="1"/>
</dbReference>
<feature type="region of interest" description="Disordered" evidence="9">
    <location>
        <begin position="759"/>
        <end position="784"/>
    </location>
</feature>
<dbReference type="GO" id="GO:0016740">
    <property type="term" value="F:transferase activity"/>
    <property type="evidence" value="ECO:0007669"/>
    <property type="project" value="UniProtKB-KW"/>
</dbReference>
<dbReference type="SUPFAM" id="SSF50985">
    <property type="entry name" value="RCC1/BLIP-II"/>
    <property type="match status" value="1"/>
</dbReference>
<evidence type="ECO:0000256" key="7">
    <source>
        <dbReference type="PROSITE-ProRule" id="PRU00228"/>
    </source>
</evidence>
<feature type="region of interest" description="Disordered" evidence="9">
    <location>
        <begin position="684"/>
        <end position="711"/>
    </location>
</feature>
<dbReference type="SUPFAM" id="SSF57850">
    <property type="entry name" value="RING/U-box"/>
    <property type="match status" value="1"/>
</dbReference>
<dbReference type="EMBL" id="MRZV01002456">
    <property type="protein sequence ID" value="PIK33658.1"/>
    <property type="molecule type" value="Genomic_DNA"/>
</dbReference>